<gene>
    <name evidence="2" type="ORF">KIW84_031703</name>
</gene>
<dbReference type="EMBL" id="JAMSHJ010000003">
    <property type="protein sequence ID" value="KAI5425978.1"/>
    <property type="molecule type" value="Genomic_DNA"/>
</dbReference>
<dbReference type="Gramene" id="Psat03G0170300-T1">
    <property type="protein sequence ID" value="KAI5425978.1"/>
    <property type="gene ID" value="KIW84_031703"/>
</dbReference>
<sequence length="313" mass="35148">MDRDLKASWFASDQHKEKLLHTEGLLGRALEEKTALKVELKTRPRFERSLQMFRTYQVLEKVPATHHRYPTRPNIQLRMGALEQANRELHEEILTLRANQERQVALIDTLMARLEIIPSTPLSITVSSPVVSDTIPATIPITIVVTAVATIDFVNMITEDENLIMNILKVKTSLVLVHLKLFKVSGKKKNDEVSVIVPIFNKPKAFEIFCLPKESTPPADSAKRLDIKMPTLFPYKSDKVVPWGYEPTTVMNCVKKLLVNNKVVTNIADASGLTRSGRVFTPANLRGGKPVVEKPDNGKAPLVIPESRPNKHV</sequence>
<protein>
    <submittedName>
        <fullName evidence="2">Uncharacterized protein</fullName>
    </submittedName>
</protein>
<comment type="caution">
    <text evidence="2">The sequence shown here is derived from an EMBL/GenBank/DDBJ whole genome shotgun (WGS) entry which is preliminary data.</text>
</comment>
<evidence type="ECO:0000256" key="1">
    <source>
        <dbReference type="SAM" id="MobiDB-lite"/>
    </source>
</evidence>
<organism evidence="2 3">
    <name type="scientific">Pisum sativum</name>
    <name type="common">Garden pea</name>
    <name type="synonym">Lathyrus oleraceus</name>
    <dbReference type="NCBI Taxonomy" id="3888"/>
    <lineage>
        <taxon>Eukaryota</taxon>
        <taxon>Viridiplantae</taxon>
        <taxon>Streptophyta</taxon>
        <taxon>Embryophyta</taxon>
        <taxon>Tracheophyta</taxon>
        <taxon>Spermatophyta</taxon>
        <taxon>Magnoliopsida</taxon>
        <taxon>eudicotyledons</taxon>
        <taxon>Gunneridae</taxon>
        <taxon>Pentapetalae</taxon>
        <taxon>rosids</taxon>
        <taxon>fabids</taxon>
        <taxon>Fabales</taxon>
        <taxon>Fabaceae</taxon>
        <taxon>Papilionoideae</taxon>
        <taxon>50 kb inversion clade</taxon>
        <taxon>NPAAA clade</taxon>
        <taxon>Hologalegina</taxon>
        <taxon>IRL clade</taxon>
        <taxon>Fabeae</taxon>
        <taxon>Lathyrus</taxon>
    </lineage>
</organism>
<accession>A0A9D5AXS7</accession>
<name>A0A9D5AXS7_PEA</name>
<feature type="region of interest" description="Disordered" evidence="1">
    <location>
        <begin position="286"/>
        <end position="313"/>
    </location>
</feature>
<evidence type="ECO:0000313" key="2">
    <source>
        <dbReference type="EMBL" id="KAI5425978.1"/>
    </source>
</evidence>
<evidence type="ECO:0000313" key="3">
    <source>
        <dbReference type="Proteomes" id="UP001058974"/>
    </source>
</evidence>
<keyword evidence="3" id="KW-1185">Reference proteome</keyword>
<proteinExistence type="predicted"/>
<dbReference type="Proteomes" id="UP001058974">
    <property type="component" value="Chromosome 3"/>
</dbReference>
<reference evidence="2 3" key="1">
    <citation type="journal article" date="2022" name="Nat. Genet.">
        <title>Improved pea reference genome and pan-genome highlight genomic features and evolutionary characteristics.</title>
        <authorList>
            <person name="Yang T."/>
            <person name="Liu R."/>
            <person name="Luo Y."/>
            <person name="Hu S."/>
            <person name="Wang D."/>
            <person name="Wang C."/>
            <person name="Pandey M.K."/>
            <person name="Ge S."/>
            <person name="Xu Q."/>
            <person name="Li N."/>
            <person name="Li G."/>
            <person name="Huang Y."/>
            <person name="Saxena R.K."/>
            <person name="Ji Y."/>
            <person name="Li M."/>
            <person name="Yan X."/>
            <person name="He Y."/>
            <person name="Liu Y."/>
            <person name="Wang X."/>
            <person name="Xiang C."/>
            <person name="Varshney R.K."/>
            <person name="Ding H."/>
            <person name="Gao S."/>
            <person name="Zong X."/>
        </authorList>
    </citation>
    <scope>NUCLEOTIDE SEQUENCE [LARGE SCALE GENOMIC DNA]</scope>
    <source>
        <strain evidence="2 3">cv. Zhongwan 6</strain>
    </source>
</reference>
<dbReference type="AlphaFoldDB" id="A0A9D5AXS7"/>